<name>A0A4Q8D183_9GAMM</name>
<proteinExistence type="predicted"/>
<dbReference type="Proteomes" id="UP000292298">
    <property type="component" value="Unassembled WGS sequence"/>
</dbReference>
<dbReference type="InterPro" id="IPR007554">
    <property type="entry name" value="Glycerophosphate_synth"/>
</dbReference>
<accession>A0A4Q8D183</accession>
<dbReference type="AlphaFoldDB" id="A0A4Q8D183"/>
<protein>
    <submittedName>
        <fullName evidence="1">CDP-glycerol:poly(Glycerophosphate) glycerophosphotransferase</fullName>
    </submittedName>
</protein>
<organism evidence="1 2">
    <name type="scientific">Spiribacter vilamensis</name>
    <dbReference type="NCBI Taxonomy" id="531306"/>
    <lineage>
        <taxon>Bacteria</taxon>
        <taxon>Pseudomonadati</taxon>
        <taxon>Pseudomonadota</taxon>
        <taxon>Gammaproteobacteria</taxon>
        <taxon>Chromatiales</taxon>
        <taxon>Ectothiorhodospiraceae</taxon>
        <taxon>Spiribacter</taxon>
    </lineage>
</organism>
<dbReference type="OrthoDB" id="2334812at2"/>
<reference evidence="1 2" key="1">
    <citation type="submission" date="2019-02" db="EMBL/GenBank/DDBJ databases">
        <title>Genomic Encyclopedia of Type Strains, Phase IV (KMG-IV): sequencing the most valuable type-strain genomes for metagenomic binning, comparative biology and taxonomic classification.</title>
        <authorList>
            <person name="Goeker M."/>
        </authorList>
    </citation>
    <scope>NUCLEOTIDE SEQUENCE [LARGE SCALE GENOMIC DNA]</scope>
    <source>
        <strain evidence="1 2">DSM 21056</strain>
    </source>
</reference>
<dbReference type="Pfam" id="PF04464">
    <property type="entry name" value="Glyphos_transf"/>
    <property type="match status" value="1"/>
</dbReference>
<evidence type="ECO:0000313" key="2">
    <source>
        <dbReference type="Proteomes" id="UP000292298"/>
    </source>
</evidence>
<dbReference type="GO" id="GO:0016020">
    <property type="term" value="C:membrane"/>
    <property type="evidence" value="ECO:0007669"/>
    <property type="project" value="InterPro"/>
</dbReference>
<keyword evidence="1" id="KW-0808">Transferase</keyword>
<dbReference type="Gene3D" id="3.40.50.12580">
    <property type="match status" value="1"/>
</dbReference>
<dbReference type="EMBL" id="SHLI01000001">
    <property type="protein sequence ID" value="RZU99109.1"/>
    <property type="molecule type" value="Genomic_DNA"/>
</dbReference>
<dbReference type="SUPFAM" id="SSF53756">
    <property type="entry name" value="UDP-Glycosyltransferase/glycogen phosphorylase"/>
    <property type="match status" value="1"/>
</dbReference>
<keyword evidence="2" id="KW-1185">Reference proteome</keyword>
<comment type="caution">
    <text evidence="1">The sequence shown here is derived from an EMBL/GenBank/DDBJ whole genome shotgun (WGS) entry which is preliminary data.</text>
</comment>
<sequence>MRLLVENLIASTRQWRFGQRGSESILIARSRLSAIKQKIKRVIGIPIAMPRYVFLRCKYWLKLKTIKKKKSINVAFQIVHASVWKLGYLYSLLEQNPRFYPYIVICPHSPSSEEEQKREFEECVALCDRRGYRFFETIQKGEAVSLDKTGMPRPDFLFIQNSYQRTLPQYKLSAWGDALPCYVSYFFTMNIHDRANYSKPFHKDLWRHFLESPWHESIAKKYKSWYEKNTYVSGYPGLDRFLLPESFTDPWRSVAVSATDKRKRIIYAPHHTISNGDAGLAYSTFEEHCWLILELAEKYSDRCIFAFKPHPLLYEKVVKNPQWGKSAADKYWQSWESLGNGLAIYGDYEDLFNTSDAMMHDCNSFLAEYLATGKPCLFLMADNAVGDRINRFGRGLLDAHYKAYKKQQIVDFIDSVVIDGSDPEKERREKVIQENLLYRGDSASKKIFDHMRLSACG</sequence>
<dbReference type="InterPro" id="IPR043148">
    <property type="entry name" value="TagF_C"/>
</dbReference>
<gene>
    <name evidence="1" type="ORF">EV698_1389</name>
</gene>
<dbReference type="GO" id="GO:0047355">
    <property type="term" value="F:CDP-glycerol glycerophosphotransferase activity"/>
    <property type="evidence" value="ECO:0007669"/>
    <property type="project" value="InterPro"/>
</dbReference>
<evidence type="ECO:0000313" key="1">
    <source>
        <dbReference type="EMBL" id="RZU99109.1"/>
    </source>
</evidence>